<proteinExistence type="predicted"/>
<gene>
    <name evidence="1" type="ORF">ADICYQ_5861</name>
</gene>
<dbReference type="Proteomes" id="UP000014974">
    <property type="component" value="Unassembled WGS sequence"/>
</dbReference>
<reference evidence="1 2" key="1">
    <citation type="journal article" date="2013" name="Genome Announc.">
        <title>Draft Genome Sequence of Cyclobacterium qasimii Strain M12-11BT, Isolated from Arctic Marine Sediment.</title>
        <authorList>
            <person name="Shivaji S."/>
            <person name="Ara S."/>
            <person name="Singh A."/>
            <person name="Kumar Pinnaka A."/>
        </authorList>
    </citation>
    <scope>NUCLEOTIDE SEQUENCE [LARGE SCALE GENOMIC DNA]</scope>
    <source>
        <strain evidence="1 2">M12-11B</strain>
    </source>
</reference>
<name>S7WM98_9BACT</name>
<evidence type="ECO:0000313" key="1">
    <source>
        <dbReference type="EMBL" id="EPR65328.1"/>
    </source>
</evidence>
<dbReference type="EMBL" id="ATNM01000197">
    <property type="protein sequence ID" value="EPR65328.1"/>
    <property type="molecule type" value="Genomic_DNA"/>
</dbReference>
<protein>
    <submittedName>
        <fullName evidence="1">Uncharacterized protein</fullName>
    </submittedName>
</protein>
<comment type="caution">
    <text evidence="1">The sequence shown here is derived from an EMBL/GenBank/DDBJ whole genome shotgun (WGS) entry which is preliminary data.</text>
</comment>
<sequence length="47" mass="5589">MGVAVPRFRWISDWEKASRGHESIGILSLLLQKKRQQYRQNQDVYSI</sequence>
<dbReference type="AlphaFoldDB" id="S7WM98"/>
<evidence type="ECO:0000313" key="2">
    <source>
        <dbReference type="Proteomes" id="UP000014974"/>
    </source>
</evidence>
<accession>S7WM98</accession>
<organism evidence="1 2">
    <name type="scientific">Cyclobacterium qasimii M12-11B</name>
    <dbReference type="NCBI Taxonomy" id="641524"/>
    <lineage>
        <taxon>Bacteria</taxon>
        <taxon>Pseudomonadati</taxon>
        <taxon>Bacteroidota</taxon>
        <taxon>Cytophagia</taxon>
        <taxon>Cytophagales</taxon>
        <taxon>Cyclobacteriaceae</taxon>
        <taxon>Cyclobacterium</taxon>
    </lineage>
</organism>